<dbReference type="Proteomes" id="UP001490330">
    <property type="component" value="Unassembled WGS sequence"/>
</dbReference>
<organism evidence="1 2">
    <name type="scientific">Streptomyces flaveolus</name>
    <dbReference type="NCBI Taxonomy" id="67297"/>
    <lineage>
        <taxon>Bacteria</taxon>
        <taxon>Bacillati</taxon>
        <taxon>Actinomycetota</taxon>
        <taxon>Actinomycetes</taxon>
        <taxon>Kitasatosporales</taxon>
        <taxon>Streptomycetaceae</taxon>
        <taxon>Streptomyces</taxon>
    </lineage>
</organism>
<gene>
    <name evidence="1" type="ORF">ABT322_28405</name>
</gene>
<evidence type="ECO:0000313" key="2">
    <source>
        <dbReference type="Proteomes" id="UP001490330"/>
    </source>
</evidence>
<accession>A0ABV1VM66</accession>
<name>A0ABV1VM66_9ACTN</name>
<keyword evidence="2" id="KW-1185">Reference proteome</keyword>
<sequence length="108" mass="11372">MLGRGKEGCDVLVLRDSDVVADGLREALAEATPEQRPGLERAAALVERAAAVPDAALRARWVHQRLAAAGYEGPADSVRAVKILRESAPGLSLLSAVRLSKDAAAHRP</sequence>
<proteinExistence type="predicted"/>
<evidence type="ECO:0000313" key="1">
    <source>
        <dbReference type="EMBL" id="MER6907578.1"/>
    </source>
</evidence>
<protein>
    <submittedName>
        <fullName evidence="1">Uncharacterized protein</fullName>
    </submittedName>
</protein>
<dbReference type="RefSeq" id="WP_350715662.1">
    <property type="nucleotide sequence ID" value="NZ_JBEPCO010000003.1"/>
</dbReference>
<reference evidence="1 2" key="1">
    <citation type="submission" date="2024-06" db="EMBL/GenBank/DDBJ databases">
        <title>The Natural Products Discovery Center: Release of the First 8490 Sequenced Strains for Exploring Actinobacteria Biosynthetic Diversity.</title>
        <authorList>
            <person name="Kalkreuter E."/>
            <person name="Kautsar S.A."/>
            <person name="Yang D."/>
            <person name="Bader C.D."/>
            <person name="Teijaro C.N."/>
            <person name="Fluegel L."/>
            <person name="Davis C.M."/>
            <person name="Simpson J.R."/>
            <person name="Lauterbach L."/>
            <person name="Steele A.D."/>
            <person name="Gui C."/>
            <person name="Meng S."/>
            <person name="Li G."/>
            <person name="Viehrig K."/>
            <person name="Ye F."/>
            <person name="Su P."/>
            <person name="Kiefer A.F."/>
            <person name="Nichols A."/>
            <person name="Cepeda A.J."/>
            <person name="Yan W."/>
            <person name="Fan B."/>
            <person name="Jiang Y."/>
            <person name="Adhikari A."/>
            <person name="Zheng C.-J."/>
            <person name="Schuster L."/>
            <person name="Cowan T.M."/>
            <person name="Smanski M.J."/>
            <person name="Chevrette M.G."/>
            <person name="De Carvalho L.P.S."/>
            <person name="Shen B."/>
        </authorList>
    </citation>
    <scope>NUCLEOTIDE SEQUENCE [LARGE SCALE GENOMIC DNA]</scope>
    <source>
        <strain evidence="1 2">NPDC000632</strain>
    </source>
</reference>
<dbReference type="EMBL" id="JBEPCV010000033">
    <property type="protein sequence ID" value="MER6907578.1"/>
    <property type="molecule type" value="Genomic_DNA"/>
</dbReference>
<comment type="caution">
    <text evidence="1">The sequence shown here is derived from an EMBL/GenBank/DDBJ whole genome shotgun (WGS) entry which is preliminary data.</text>
</comment>